<evidence type="ECO:0000256" key="7">
    <source>
        <dbReference type="ARBA" id="ARBA00022485"/>
    </source>
</evidence>
<dbReference type="InterPro" id="IPR004558">
    <property type="entry name" value="Coprogen_oxidase_HemN"/>
</dbReference>
<dbReference type="Proteomes" id="UP000630923">
    <property type="component" value="Unassembled WGS sequence"/>
</dbReference>
<evidence type="ECO:0000256" key="10">
    <source>
        <dbReference type="ARBA" id="ARBA00022723"/>
    </source>
</evidence>
<dbReference type="SUPFAM" id="SSF102114">
    <property type="entry name" value="Radical SAM enzymes"/>
    <property type="match status" value="1"/>
</dbReference>
<comment type="caution">
    <text evidence="18">The sequence shown here is derived from an EMBL/GenBank/DDBJ whole genome shotgun (WGS) entry which is preliminary data.</text>
</comment>
<dbReference type="PANTHER" id="PTHR13932:SF6">
    <property type="entry name" value="OXYGEN-INDEPENDENT COPROPORPHYRINOGEN III OXIDASE"/>
    <property type="match status" value="1"/>
</dbReference>
<evidence type="ECO:0000313" key="19">
    <source>
        <dbReference type="Proteomes" id="UP000630923"/>
    </source>
</evidence>
<name>A0A919ATM2_9PROT</name>
<keyword evidence="12" id="KW-0408">Iron</keyword>
<dbReference type="GO" id="GO:0005737">
    <property type="term" value="C:cytoplasm"/>
    <property type="evidence" value="ECO:0007669"/>
    <property type="project" value="UniProtKB-SubCell"/>
</dbReference>
<dbReference type="GO" id="GO:0006782">
    <property type="term" value="P:protoporphyrinogen IX biosynthetic process"/>
    <property type="evidence" value="ECO:0007669"/>
    <property type="project" value="TreeGrafter"/>
</dbReference>
<dbReference type="GO" id="GO:0004109">
    <property type="term" value="F:coproporphyrinogen oxidase activity"/>
    <property type="evidence" value="ECO:0007669"/>
    <property type="project" value="InterPro"/>
</dbReference>
<evidence type="ECO:0000313" key="18">
    <source>
        <dbReference type="EMBL" id="GHF26485.1"/>
    </source>
</evidence>
<comment type="pathway">
    <text evidence="3">Porphyrin-containing compound metabolism; protoporphyrin-IX biosynthesis; protoporphyrinogen-IX from coproporphyrinogen-III (AdoMet route): step 1/1.</text>
</comment>
<keyword evidence="10" id="KW-0479">Metal-binding</keyword>
<keyword evidence="19" id="KW-1185">Reference proteome</keyword>
<keyword evidence="11" id="KW-0560">Oxidoreductase</keyword>
<evidence type="ECO:0000256" key="14">
    <source>
        <dbReference type="ARBA" id="ARBA00023244"/>
    </source>
</evidence>
<reference evidence="18" key="1">
    <citation type="journal article" date="2014" name="Int. J. Syst. Evol. Microbiol.">
        <title>Complete genome sequence of Corynebacterium casei LMG S-19264T (=DSM 44701T), isolated from a smear-ripened cheese.</title>
        <authorList>
            <consortium name="US DOE Joint Genome Institute (JGI-PGF)"/>
            <person name="Walter F."/>
            <person name="Albersmeier A."/>
            <person name="Kalinowski J."/>
            <person name="Ruckert C."/>
        </authorList>
    </citation>
    <scope>NUCLEOTIDE SEQUENCE</scope>
    <source>
        <strain evidence="18">KCTC 42590</strain>
    </source>
</reference>
<accession>A0A919ATM2</accession>
<evidence type="ECO:0000256" key="1">
    <source>
        <dbReference type="ARBA" id="ARBA00001966"/>
    </source>
</evidence>
<dbReference type="InterPro" id="IPR006638">
    <property type="entry name" value="Elp3/MiaA/NifB-like_rSAM"/>
</dbReference>
<feature type="domain" description="Radical SAM core" evidence="17">
    <location>
        <begin position="1"/>
        <end position="208"/>
    </location>
</feature>
<dbReference type="Gene3D" id="3.80.30.20">
    <property type="entry name" value="tm_1862 like domain"/>
    <property type="match status" value="1"/>
</dbReference>
<evidence type="ECO:0000256" key="2">
    <source>
        <dbReference type="ARBA" id="ARBA00004496"/>
    </source>
</evidence>
<evidence type="ECO:0000256" key="15">
    <source>
        <dbReference type="ARBA" id="ARBA00024295"/>
    </source>
</evidence>
<comment type="subcellular location">
    <subcellularLocation>
        <location evidence="2">Cytoplasm</location>
    </subcellularLocation>
</comment>
<dbReference type="NCBIfam" id="TIGR00538">
    <property type="entry name" value="hemN"/>
    <property type="match status" value="1"/>
</dbReference>
<gene>
    <name evidence="18" type="primary">hemN</name>
    <name evidence="18" type="ORF">GCM10017044_21820</name>
</gene>
<organism evidence="18 19">
    <name type="scientific">Kordiimonas sediminis</name>
    <dbReference type="NCBI Taxonomy" id="1735581"/>
    <lineage>
        <taxon>Bacteria</taxon>
        <taxon>Pseudomonadati</taxon>
        <taxon>Pseudomonadota</taxon>
        <taxon>Alphaproteobacteria</taxon>
        <taxon>Kordiimonadales</taxon>
        <taxon>Kordiimonadaceae</taxon>
        <taxon>Kordiimonas</taxon>
    </lineage>
</organism>
<keyword evidence="9" id="KW-0949">S-adenosyl-L-methionine</keyword>
<dbReference type="AlphaFoldDB" id="A0A919ATM2"/>
<dbReference type="GO" id="GO:0051989">
    <property type="term" value="F:coproporphyrinogen dehydrogenase activity"/>
    <property type="evidence" value="ECO:0007669"/>
    <property type="project" value="UniProtKB-EC"/>
</dbReference>
<dbReference type="InterPro" id="IPR058240">
    <property type="entry name" value="rSAM_sf"/>
</dbReference>
<evidence type="ECO:0000256" key="8">
    <source>
        <dbReference type="ARBA" id="ARBA00022490"/>
    </source>
</evidence>
<dbReference type="Gene3D" id="1.10.10.920">
    <property type="match status" value="1"/>
</dbReference>
<evidence type="ECO:0000256" key="11">
    <source>
        <dbReference type="ARBA" id="ARBA00023002"/>
    </source>
</evidence>
<keyword evidence="13" id="KW-0411">Iron-sulfur</keyword>
<dbReference type="Pfam" id="PF04055">
    <property type="entry name" value="Radical_SAM"/>
    <property type="match status" value="1"/>
</dbReference>
<dbReference type="EC" id="1.3.98.3" evidence="6"/>
<protein>
    <recommendedName>
        <fullName evidence="6">coproporphyrinogen dehydrogenase</fullName>
        <ecNumber evidence="6">1.3.98.3</ecNumber>
    </recommendedName>
</protein>
<dbReference type="GO" id="GO:0046872">
    <property type="term" value="F:metal ion binding"/>
    <property type="evidence" value="ECO:0007669"/>
    <property type="project" value="UniProtKB-KW"/>
</dbReference>
<keyword evidence="8" id="KW-0963">Cytoplasm</keyword>
<dbReference type="InterPro" id="IPR034505">
    <property type="entry name" value="Coproporphyrinogen-III_oxidase"/>
</dbReference>
<comment type="function">
    <text evidence="15">Involved in the heme biosynthesis. Catalyzes the anaerobic oxidative decarboxylation of propionate groups of rings A and B of coproporphyrinogen III to yield the vinyl groups in protoporphyrinogen IX.</text>
</comment>
<evidence type="ECO:0000256" key="6">
    <source>
        <dbReference type="ARBA" id="ARBA00011912"/>
    </source>
</evidence>
<reference evidence="18" key="2">
    <citation type="submission" date="2020-09" db="EMBL/GenBank/DDBJ databases">
        <authorList>
            <person name="Sun Q."/>
            <person name="Kim S."/>
        </authorList>
    </citation>
    <scope>NUCLEOTIDE SEQUENCE</scope>
    <source>
        <strain evidence="18">KCTC 42590</strain>
    </source>
</reference>
<proteinExistence type="inferred from homology"/>
<comment type="subunit">
    <text evidence="5">Monomer.</text>
</comment>
<evidence type="ECO:0000256" key="9">
    <source>
        <dbReference type="ARBA" id="ARBA00022691"/>
    </source>
</evidence>
<evidence type="ECO:0000256" key="5">
    <source>
        <dbReference type="ARBA" id="ARBA00011245"/>
    </source>
</evidence>
<evidence type="ECO:0000256" key="3">
    <source>
        <dbReference type="ARBA" id="ARBA00004785"/>
    </source>
</evidence>
<evidence type="ECO:0000259" key="17">
    <source>
        <dbReference type="PROSITE" id="PS51918"/>
    </source>
</evidence>
<keyword evidence="14" id="KW-0627">Porphyrin biosynthesis</keyword>
<keyword evidence="7" id="KW-0004">4Fe-4S</keyword>
<dbReference type="InterPro" id="IPR007197">
    <property type="entry name" value="rSAM"/>
</dbReference>
<comment type="similarity">
    <text evidence="4">Belongs to the anaerobic coproporphyrinogen-III oxidase family.</text>
</comment>
<evidence type="ECO:0000256" key="12">
    <source>
        <dbReference type="ARBA" id="ARBA00023004"/>
    </source>
</evidence>
<dbReference type="SMART" id="SM00729">
    <property type="entry name" value="Elp3"/>
    <property type="match status" value="1"/>
</dbReference>
<dbReference type="InterPro" id="IPR023404">
    <property type="entry name" value="rSAM_horseshoe"/>
</dbReference>
<dbReference type="GO" id="GO:0051539">
    <property type="term" value="F:4 iron, 4 sulfur cluster binding"/>
    <property type="evidence" value="ECO:0007669"/>
    <property type="project" value="UniProtKB-KW"/>
</dbReference>
<sequence length="375" mass="41125">MGEYLDSLVAEIKAVGSQVAKGAKVQHVHFGGGTPTFLSGDDFMNVMMLARETFTFADDAEVAVEVDPRTLSKDKVDAMVLAGVNRVSIGVQDFNLAVQTKINRVQTEDLVRDSVEWLRDRGIDNISFDLMYGLPGQTEETLVETVSKAVAMSPDRISVFGYAHVPWFKKHQQLLNEEELPDLDARAKQEKIIGDALIAAGYEAIGFDHFAKPEDSIALAARVGSLRRNFQGYTDDPADYLLAFGASAISKLPGGFVQNDPHTGKYRELVAKNGGSGASKGVPITQDDMIRSEIIMTLMCNYHVNITRICEKYGVWATDFEEDLAKLVPLVRDGLCRVKGYNVTVMPAARSLVRVVASAFDGYLDNAQVRHSKAV</sequence>
<evidence type="ECO:0000256" key="16">
    <source>
        <dbReference type="ARBA" id="ARBA00048321"/>
    </source>
</evidence>
<evidence type="ECO:0000256" key="4">
    <source>
        <dbReference type="ARBA" id="ARBA00005493"/>
    </source>
</evidence>
<dbReference type="EMBL" id="BNCI01000002">
    <property type="protein sequence ID" value="GHF26485.1"/>
    <property type="molecule type" value="Genomic_DNA"/>
</dbReference>
<dbReference type="PROSITE" id="PS51918">
    <property type="entry name" value="RADICAL_SAM"/>
    <property type="match status" value="1"/>
</dbReference>
<comment type="cofactor">
    <cofactor evidence="1">
        <name>[4Fe-4S] cluster</name>
        <dbReference type="ChEBI" id="CHEBI:49883"/>
    </cofactor>
</comment>
<comment type="catalytic activity">
    <reaction evidence="16">
        <text>coproporphyrinogen III + 2 S-adenosyl-L-methionine = protoporphyrinogen IX + 2 5'-deoxyadenosine + 2 L-methionine + 2 CO2</text>
        <dbReference type="Rhea" id="RHEA:15425"/>
        <dbReference type="ChEBI" id="CHEBI:16526"/>
        <dbReference type="ChEBI" id="CHEBI:17319"/>
        <dbReference type="ChEBI" id="CHEBI:57307"/>
        <dbReference type="ChEBI" id="CHEBI:57309"/>
        <dbReference type="ChEBI" id="CHEBI:57844"/>
        <dbReference type="ChEBI" id="CHEBI:59789"/>
        <dbReference type="EC" id="1.3.98.3"/>
    </reaction>
</comment>
<dbReference type="PANTHER" id="PTHR13932">
    <property type="entry name" value="COPROPORPHYRINIGEN III OXIDASE"/>
    <property type="match status" value="1"/>
</dbReference>
<evidence type="ECO:0000256" key="13">
    <source>
        <dbReference type="ARBA" id="ARBA00023014"/>
    </source>
</evidence>